<evidence type="ECO:0000313" key="2">
    <source>
        <dbReference type="Proteomes" id="UP000095455"/>
    </source>
</evidence>
<reference evidence="1 2" key="1">
    <citation type="submission" date="2015-09" db="EMBL/GenBank/DDBJ databases">
        <authorList>
            <consortium name="Pathogen Informatics"/>
        </authorList>
    </citation>
    <scope>NUCLEOTIDE SEQUENCE [LARGE SCALE GENOMIC DNA]</scope>
    <source>
        <strain evidence="1 2">2789STDY5608822</strain>
    </source>
</reference>
<gene>
    <name evidence="1" type="ORF">ERS852380_04246</name>
</gene>
<comment type="caution">
    <text evidence="1">The sequence shown here is derived from an EMBL/GenBank/DDBJ whole genome shotgun (WGS) entry which is preliminary data.</text>
</comment>
<name>A0A8D9LE47_PARDI</name>
<dbReference type="Proteomes" id="UP000095455">
    <property type="component" value="Unassembled WGS sequence"/>
</dbReference>
<evidence type="ECO:0000313" key="1">
    <source>
        <dbReference type="EMBL" id="CUP25965.1"/>
    </source>
</evidence>
<dbReference type="AlphaFoldDB" id="A0A8D9LE47"/>
<proteinExistence type="predicted"/>
<accession>A0A8D9LE47</accession>
<protein>
    <submittedName>
        <fullName evidence="1">Uncharacterized protein</fullName>
    </submittedName>
</protein>
<sequence length="351" mass="40858">MRVLYIDPASFLAHSNYNRMQIEALCKIADRVDFVFKEGYEKDLNIASDNIVYSIPLRYYKRTKNSLLSRLITIYVYYLIKRNIKLNDYDVILFSYYDEICLFFVKYPLFTYLINHINVSGLPFSRIKRFFYRCVSKRYKQIVLDAESKVYLHSLGVDNVEVVAHGLVKPFYNKSATSVYDQKFKGYSKIIFSPSLTSVDEHVLAFLIADSAFLDYLASNNVLFVLRSQVLKSTCGYIHIIRDVMEKEDYECLFLKSDVIFLPYPRSFQYRTSGVLLEALSNHKKALVSDTSYFRQYQNVGIDIRYFTSNSDVLSSLQTLLSLSSSEVSQSVNDLLALMPDYKFLLNKHDV</sequence>
<dbReference type="RefSeq" id="WP_009274990.1">
    <property type="nucleotide sequence ID" value="NZ_CAXSSW010000001.1"/>
</dbReference>
<dbReference type="EMBL" id="CYYK01000024">
    <property type="protein sequence ID" value="CUP25965.1"/>
    <property type="molecule type" value="Genomic_DNA"/>
</dbReference>
<organism evidence="1 2">
    <name type="scientific">Parabacteroides distasonis</name>
    <dbReference type="NCBI Taxonomy" id="823"/>
    <lineage>
        <taxon>Bacteria</taxon>
        <taxon>Pseudomonadati</taxon>
        <taxon>Bacteroidota</taxon>
        <taxon>Bacteroidia</taxon>
        <taxon>Bacteroidales</taxon>
        <taxon>Tannerellaceae</taxon>
        <taxon>Parabacteroides</taxon>
    </lineage>
</organism>